<dbReference type="SUPFAM" id="SSF49464">
    <property type="entry name" value="Carboxypeptidase regulatory domain-like"/>
    <property type="match status" value="1"/>
</dbReference>
<comment type="caution">
    <text evidence="4">The sequence shown here is derived from an EMBL/GenBank/DDBJ whole genome shotgun (WGS) entry which is preliminary data.</text>
</comment>
<evidence type="ECO:0000313" key="4">
    <source>
        <dbReference type="EMBL" id="MFN0254787.1"/>
    </source>
</evidence>
<dbReference type="InterPro" id="IPR000073">
    <property type="entry name" value="AB_hydrolase_1"/>
</dbReference>
<dbReference type="Proteomes" id="UP001517247">
    <property type="component" value="Unassembled WGS sequence"/>
</dbReference>
<feature type="domain" description="AB hydrolase-1" evidence="3">
    <location>
        <begin position="345"/>
        <end position="447"/>
    </location>
</feature>
<feature type="signal peptide" evidence="2">
    <location>
        <begin position="1"/>
        <end position="22"/>
    </location>
</feature>
<dbReference type="PANTHER" id="PTHR43798">
    <property type="entry name" value="MONOACYLGLYCEROL LIPASE"/>
    <property type="match status" value="1"/>
</dbReference>
<evidence type="ECO:0000313" key="5">
    <source>
        <dbReference type="Proteomes" id="UP001517247"/>
    </source>
</evidence>
<dbReference type="PRINTS" id="PR00111">
    <property type="entry name" value="ABHYDROLASE"/>
</dbReference>
<evidence type="ECO:0000256" key="2">
    <source>
        <dbReference type="SAM" id="SignalP"/>
    </source>
</evidence>
<sequence length="553" mass="61515">MKNIKHLFCTTILVLFIFNAGAQKVVHGIVKDVLQRPIAYCSIGIKNSKVATVANENGGFKLIIPDSLASSNLIFSSIGFVNKQLSPNEISILKDGAVVILEERVFDMAEVIVKGVKLKDKIVGQQSRPMITFSKMFDQDVPSIEQGNVFEVYEESVLKAYNFYIMPSSKFTDITLKLNLYTVKNNLPDSSLLRQNITYRTATTGWQRIDLSPYQLSFNGIAKIAATLQLVAHHADSANNFVFGISAKKTLSKDMLFRYQSQGSWESNAGTFIANLELKYNKEAGKAKKTVEKTSEETLEMKMLADYYQHKEVAAKSGYGKSKKGRFIDLGDAKIYTEEYGEGEPLLLLHGNNGNIADFYLQIPILAKHFRVIAIDTRGQGRSTDLSTNPYSYDGFAKDLYKITTELGLKKVNVAGWSDGGNTALSFNLAYPEMVEKIVTIGANLSPSGVKDSLIAVFKKQLDAGNPQNHRLIKLMLEHPNIEASELKAIHNPVLVIAGADDVIKPEHTKLIANHINGSKLKIIPDATHYVPFEQPRQLNETIIDFLKDKLRK</sequence>
<dbReference type="InterPro" id="IPR008969">
    <property type="entry name" value="CarboxyPept-like_regulatory"/>
</dbReference>
<keyword evidence="2" id="KW-0732">Signal</keyword>
<dbReference type="Gene3D" id="3.40.50.1820">
    <property type="entry name" value="alpha/beta hydrolase"/>
    <property type="match status" value="2"/>
</dbReference>
<dbReference type="EMBL" id="SSHJ02000001">
    <property type="protein sequence ID" value="MFN0254787.1"/>
    <property type="molecule type" value="Genomic_DNA"/>
</dbReference>
<dbReference type="SUPFAM" id="SSF53474">
    <property type="entry name" value="alpha/beta-Hydrolases"/>
    <property type="match status" value="1"/>
</dbReference>
<accession>A0ABW9J6A1</accession>
<name>A0ABW9J6A1_9SPHI</name>
<dbReference type="RefSeq" id="WP_138721916.1">
    <property type="nucleotide sequence ID" value="NZ_SSHJ02000001.1"/>
</dbReference>
<dbReference type="PANTHER" id="PTHR43798:SF31">
    <property type="entry name" value="AB HYDROLASE SUPERFAMILY PROTEIN YCLE"/>
    <property type="match status" value="1"/>
</dbReference>
<dbReference type="InterPro" id="IPR050266">
    <property type="entry name" value="AB_hydrolase_sf"/>
</dbReference>
<keyword evidence="1 4" id="KW-0378">Hydrolase</keyword>
<proteinExistence type="predicted"/>
<reference evidence="4 5" key="1">
    <citation type="submission" date="2024-12" db="EMBL/GenBank/DDBJ databases">
        <authorList>
            <person name="Hu S."/>
        </authorList>
    </citation>
    <scope>NUCLEOTIDE SEQUENCE [LARGE SCALE GENOMIC DNA]</scope>
    <source>
        <strain evidence="4 5">THG-T11</strain>
    </source>
</reference>
<feature type="chain" id="PRO_5046717318" evidence="2">
    <location>
        <begin position="23"/>
        <end position="553"/>
    </location>
</feature>
<protein>
    <submittedName>
        <fullName evidence="4">Alpha/beta fold hydrolase</fullName>
    </submittedName>
</protein>
<dbReference type="Pfam" id="PF00561">
    <property type="entry name" value="Abhydrolase_1"/>
    <property type="match status" value="1"/>
</dbReference>
<keyword evidence="5" id="KW-1185">Reference proteome</keyword>
<dbReference type="GO" id="GO:0016787">
    <property type="term" value="F:hydrolase activity"/>
    <property type="evidence" value="ECO:0007669"/>
    <property type="project" value="UniProtKB-KW"/>
</dbReference>
<evidence type="ECO:0000256" key="1">
    <source>
        <dbReference type="ARBA" id="ARBA00022801"/>
    </source>
</evidence>
<dbReference type="InterPro" id="IPR029058">
    <property type="entry name" value="AB_hydrolase_fold"/>
</dbReference>
<organism evidence="4 5">
    <name type="scientific">Pedobacter ureilyticus</name>
    <dbReference type="NCBI Taxonomy" id="1393051"/>
    <lineage>
        <taxon>Bacteria</taxon>
        <taxon>Pseudomonadati</taxon>
        <taxon>Bacteroidota</taxon>
        <taxon>Sphingobacteriia</taxon>
        <taxon>Sphingobacteriales</taxon>
        <taxon>Sphingobacteriaceae</taxon>
        <taxon>Pedobacter</taxon>
    </lineage>
</organism>
<gene>
    <name evidence="4" type="ORF">E6A44_004340</name>
</gene>
<evidence type="ECO:0000259" key="3">
    <source>
        <dbReference type="Pfam" id="PF00561"/>
    </source>
</evidence>